<name>A0A834J2J2_RHYFE</name>
<dbReference type="EMBL" id="JAACXV010000028">
    <property type="protein sequence ID" value="KAF7286347.1"/>
    <property type="molecule type" value="Genomic_DNA"/>
</dbReference>
<accession>A0A834J2J2</accession>
<protein>
    <submittedName>
        <fullName evidence="1">Uncharacterized protein</fullName>
    </submittedName>
</protein>
<proteinExistence type="predicted"/>
<sequence length="103" mass="11651">MFYITNRNKEKSNRNRHVRFSTLRASTTRNPCIGGNPREQAKKQQSCPLISSTTVAATTTIAAITAIDPVVKVAKMRRHFQHSAIRQLSDARLNWLQIKVTCV</sequence>
<comment type="caution">
    <text evidence="1">The sequence shown here is derived from an EMBL/GenBank/DDBJ whole genome shotgun (WGS) entry which is preliminary data.</text>
</comment>
<dbReference type="Proteomes" id="UP000625711">
    <property type="component" value="Unassembled WGS sequence"/>
</dbReference>
<gene>
    <name evidence="1" type="ORF">GWI33_005787</name>
</gene>
<evidence type="ECO:0000313" key="2">
    <source>
        <dbReference type="Proteomes" id="UP000625711"/>
    </source>
</evidence>
<dbReference type="AlphaFoldDB" id="A0A834J2J2"/>
<keyword evidence="2" id="KW-1185">Reference proteome</keyword>
<reference evidence="1" key="1">
    <citation type="submission" date="2020-08" db="EMBL/GenBank/DDBJ databases">
        <title>Genome sequencing and assembly of the red palm weevil Rhynchophorus ferrugineus.</title>
        <authorList>
            <person name="Dias G.B."/>
            <person name="Bergman C.M."/>
            <person name="Manee M."/>
        </authorList>
    </citation>
    <scope>NUCLEOTIDE SEQUENCE</scope>
    <source>
        <strain evidence="1">AA-2017</strain>
        <tissue evidence="1">Whole larva</tissue>
    </source>
</reference>
<evidence type="ECO:0000313" key="1">
    <source>
        <dbReference type="EMBL" id="KAF7286347.1"/>
    </source>
</evidence>
<organism evidence="1 2">
    <name type="scientific">Rhynchophorus ferrugineus</name>
    <name type="common">Red palm weevil</name>
    <name type="synonym">Curculio ferrugineus</name>
    <dbReference type="NCBI Taxonomy" id="354439"/>
    <lineage>
        <taxon>Eukaryota</taxon>
        <taxon>Metazoa</taxon>
        <taxon>Ecdysozoa</taxon>
        <taxon>Arthropoda</taxon>
        <taxon>Hexapoda</taxon>
        <taxon>Insecta</taxon>
        <taxon>Pterygota</taxon>
        <taxon>Neoptera</taxon>
        <taxon>Endopterygota</taxon>
        <taxon>Coleoptera</taxon>
        <taxon>Polyphaga</taxon>
        <taxon>Cucujiformia</taxon>
        <taxon>Curculionidae</taxon>
        <taxon>Dryophthorinae</taxon>
        <taxon>Rhynchophorus</taxon>
    </lineage>
</organism>